<evidence type="ECO:0000313" key="3">
    <source>
        <dbReference type="Proteomes" id="UP000037122"/>
    </source>
</evidence>
<dbReference type="AlphaFoldDB" id="A0A0L0NP48"/>
<name>A0A0L0NP48_CANAR</name>
<sequence>MALRNYLYAKHSDSSQSALINKSPSLQPQMTRFPRRSSSNPPQVYKQELCPPERQLVLEDGSRKCANCADCPRKAHESEVSPKIKVEVDKLPEAVGAMALEVDYTNYDGHFDRHPAPAETRGVAT</sequence>
<gene>
    <name evidence="2" type="ORF">QG37_07930</name>
</gene>
<dbReference type="EMBL" id="LGST01000065">
    <property type="protein sequence ID" value="KND95828.1"/>
    <property type="molecule type" value="Genomic_DNA"/>
</dbReference>
<feature type="compositionally biased region" description="Polar residues" evidence="1">
    <location>
        <begin position="14"/>
        <end position="42"/>
    </location>
</feature>
<reference evidence="3" key="1">
    <citation type="journal article" date="2015" name="BMC Genomics">
        <title>Draft genome of a commonly misdiagnosed multidrug resistant pathogen Candida auris.</title>
        <authorList>
            <person name="Chatterjee S."/>
            <person name="Alampalli S.V."/>
            <person name="Nageshan R.K."/>
            <person name="Chettiar S.T."/>
            <person name="Joshi S."/>
            <person name="Tatu U.S."/>
        </authorList>
    </citation>
    <scope>NUCLEOTIDE SEQUENCE [LARGE SCALE GENOMIC DNA]</scope>
    <source>
        <strain evidence="3">6684</strain>
    </source>
</reference>
<feature type="region of interest" description="Disordered" evidence="1">
    <location>
        <begin position="12"/>
        <end position="44"/>
    </location>
</feature>
<comment type="caution">
    <text evidence="2">The sequence shown here is derived from an EMBL/GenBank/DDBJ whole genome shotgun (WGS) entry which is preliminary data.</text>
</comment>
<evidence type="ECO:0000313" key="2">
    <source>
        <dbReference type="EMBL" id="KND95828.1"/>
    </source>
</evidence>
<evidence type="ECO:0000256" key="1">
    <source>
        <dbReference type="SAM" id="MobiDB-lite"/>
    </source>
</evidence>
<accession>A0A0L0NP48</accession>
<dbReference type="Proteomes" id="UP000037122">
    <property type="component" value="Unassembled WGS sequence"/>
</dbReference>
<protein>
    <submittedName>
        <fullName evidence="2">Uncharacterized protein</fullName>
    </submittedName>
</protein>
<dbReference type="VEuPathDB" id="FungiDB:CJJ07_005406"/>
<dbReference type="VEuPathDB" id="FungiDB:CJI97_001291"/>
<organism evidence="2 3">
    <name type="scientific">Candidozyma auris</name>
    <name type="common">Yeast</name>
    <name type="synonym">Candida auris</name>
    <dbReference type="NCBI Taxonomy" id="498019"/>
    <lineage>
        <taxon>Eukaryota</taxon>
        <taxon>Fungi</taxon>
        <taxon>Dikarya</taxon>
        <taxon>Ascomycota</taxon>
        <taxon>Saccharomycotina</taxon>
        <taxon>Pichiomycetes</taxon>
        <taxon>Metschnikowiaceae</taxon>
        <taxon>Candidozyma</taxon>
    </lineage>
</organism>
<dbReference type="VEuPathDB" id="FungiDB:B9J08_001313"/>
<proteinExistence type="predicted"/>
<dbReference type="VEuPathDB" id="FungiDB:QG37_07930"/>